<name>A0A6F8VBQ1_9PROT</name>
<accession>A0A6F8VBQ1</accession>
<dbReference type="KEGG" id="slac:SKTS_13220"/>
<sequence length="54" mass="5674">MEQFPAAAGPVMLECIPLTPTEIGAKDTPAAWQASQDAVVGMWVVVLPVARVPL</sequence>
<evidence type="ECO:0000313" key="2">
    <source>
        <dbReference type="Proteomes" id="UP000502260"/>
    </source>
</evidence>
<protein>
    <submittedName>
        <fullName evidence="1">Uncharacterized protein</fullName>
    </submittedName>
</protein>
<gene>
    <name evidence="1" type="ORF">SKTS_13220</name>
</gene>
<keyword evidence="2" id="KW-1185">Reference proteome</keyword>
<organism evidence="1 2">
    <name type="scientific">Sulfurimicrobium lacus</name>
    <dbReference type="NCBI Taxonomy" id="2715678"/>
    <lineage>
        <taxon>Bacteria</taxon>
        <taxon>Pseudomonadati</taxon>
        <taxon>Pseudomonadota</taxon>
        <taxon>Betaproteobacteria</taxon>
        <taxon>Nitrosomonadales</taxon>
        <taxon>Sulfuricellaceae</taxon>
        <taxon>Sulfurimicrobium</taxon>
    </lineage>
</organism>
<evidence type="ECO:0000313" key="1">
    <source>
        <dbReference type="EMBL" id="BCB26436.1"/>
    </source>
</evidence>
<dbReference type="Proteomes" id="UP000502260">
    <property type="component" value="Chromosome"/>
</dbReference>
<proteinExistence type="predicted"/>
<dbReference type="EMBL" id="AP022853">
    <property type="protein sequence ID" value="BCB26436.1"/>
    <property type="molecule type" value="Genomic_DNA"/>
</dbReference>
<reference evidence="2" key="1">
    <citation type="submission" date="2020-03" db="EMBL/GenBank/DDBJ databases">
        <title>Complete genome sequence of sulfur-oxidizing bacterium skT11.</title>
        <authorList>
            <person name="Kanda M."/>
            <person name="Kojima H."/>
            <person name="Fukui M."/>
        </authorList>
    </citation>
    <scope>NUCLEOTIDE SEQUENCE [LARGE SCALE GENOMIC DNA]</scope>
    <source>
        <strain evidence="2">skT11</strain>
    </source>
</reference>
<dbReference type="AlphaFoldDB" id="A0A6F8VBQ1"/>